<dbReference type="Proteomes" id="UP000450676">
    <property type="component" value="Unassembled WGS sequence"/>
</dbReference>
<keyword evidence="2" id="KW-0282">Flagellum</keyword>
<keyword evidence="1" id="KW-0472">Membrane</keyword>
<keyword evidence="2" id="KW-0969">Cilium</keyword>
<proteinExistence type="predicted"/>
<organism evidence="2 3">
    <name type="scientific">Pseudoduganella aquatica</name>
    <dbReference type="NCBI Taxonomy" id="2660641"/>
    <lineage>
        <taxon>Bacteria</taxon>
        <taxon>Pseudomonadati</taxon>
        <taxon>Pseudomonadota</taxon>
        <taxon>Betaproteobacteria</taxon>
        <taxon>Burkholderiales</taxon>
        <taxon>Oxalobacteraceae</taxon>
        <taxon>Telluria group</taxon>
        <taxon>Pseudoduganella</taxon>
    </lineage>
</organism>
<dbReference type="AlphaFoldDB" id="A0A7X4HFV0"/>
<keyword evidence="3" id="KW-1185">Reference proteome</keyword>
<gene>
    <name evidence="2" type="ORF">GTP77_24190</name>
</gene>
<dbReference type="EMBL" id="WWCU01000037">
    <property type="protein sequence ID" value="MYN10426.1"/>
    <property type="molecule type" value="Genomic_DNA"/>
</dbReference>
<dbReference type="Pfam" id="PF07254">
    <property type="entry name" value="Cpta_toxin"/>
    <property type="match status" value="1"/>
</dbReference>
<keyword evidence="1" id="KW-1133">Transmembrane helix</keyword>
<evidence type="ECO:0000313" key="2">
    <source>
        <dbReference type="EMBL" id="MYN10426.1"/>
    </source>
</evidence>
<evidence type="ECO:0000313" key="3">
    <source>
        <dbReference type="Proteomes" id="UP000450676"/>
    </source>
</evidence>
<feature type="transmembrane region" description="Helical" evidence="1">
    <location>
        <begin position="36"/>
        <end position="53"/>
    </location>
</feature>
<reference evidence="2 3" key="1">
    <citation type="submission" date="2019-12" db="EMBL/GenBank/DDBJ databases">
        <title>Novel species isolated from a subtropical stream in China.</title>
        <authorList>
            <person name="Lu H."/>
        </authorList>
    </citation>
    <scope>NUCLEOTIDE SEQUENCE [LARGE SCALE GENOMIC DNA]</scope>
    <source>
        <strain evidence="2 3">FT127W</strain>
    </source>
</reference>
<accession>A0A7X4HFV0</accession>
<feature type="transmembrane region" description="Helical" evidence="1">
    <location>
        <begin position="12"/>
        <end position="30"/>
    </location>
</feature>
<comment type="caution">
    <text evidence="2">The sequence shown here is derived from an EMBL/GenBank/DDBJ whole genome shotgun (WGS) entry which is preliminary data.</text>
</comment>
<evidence type="ECO:0000256" key="1">
    <source>
        <dbReference type="SAM" id="Phobius"/>
    </source>
</evidence>
<dbReference type="RefSeq" id="WP_161074717.1">
    <property type="nucleotide sequence ID" value="NZ_WWCU01000037.1"/>
</dbReference>
<sequence>MSIAVTAVVRPSFCLRLLQAGFAACALAVACFQPPHIAISCVAASLWALYCALRGTKTHRLDISGIGQIRLAVYLLSADGTAPAAVALQAGSACWPWLLLLRLRQDSGAVTVLLVLPDSVAAGQFRALALACRACAAKKL</sequence>
<protein>
    <submittedName>
        <fullName evidence="2">Flagellar hook-length control protein</fullName>
    </submittedName>
</protein>
<keyword evidence="1" id="KW-0812">Transmembrane</keyword>
<keyword evidence="2" id="KW-0966">Cell projection</keyword>
<dbReference type="InterPro" id="IPR009883">
    <property type="entry name" value="YgfX"/>
</dbReference>
<name>A0A7X4HFV0_9BURK</name>